<evidence type="ECO:0008006" key="7">
    <source>
        <dbReference type="Google" id="ProtNLM"/>
    </source>
</evidence>
<dbReference type="STRING" id="1048983.EL17_09780"/>
<feature type="signal peptide" evidence="2">
    <location>
        <begin position="1"/>
        <end position="22"/>
    </location>
</feature>
<organism evidence="5 6">
    <name type="scientific">Anditalea andensis</name>
    <dbReference type="NCBI Taxonomy" id="1048983"/>
    <lineage>
        <taxon>Bacteria</taxon>
        <taxon>Pseudomonadati</taxon>
        <taxon>Bacteroidota</taxon>
        <taxon>Cytophagia</taxon>
        <taxon>Cytophagales</taxon>
        <taxon>Cytophagaceae</taxon>
        <taxon>Anditalea</taxon>
    </lineage>
</organism>
<dbReference type="RefSeq" id="WP_051719950.1">
    <property type="nucleotide sequence ID" value="NZ_JMIH01000018.1"/>
</dbReference>
<feature type="domain" description="DUF2207" evidence="3">
    <location>
        <begin position="28"/>
        <end position="208"/>
    </location>
</feature>
<keyword evidence="1" id="KW-0472">Membrane</keyword>
<evidence type="ECO:0000256" key="2">
    <source>
        <dbReference type="SAM" id="SignalP"/>
    </source>
</evidence>
<dbReference type="AlphaFoldDB" id="A0A074KZZ2"/>
<evidence type="ECO:0000259" key="4">
    <source>
        <dbReference type="Pfam" id="PF20990"/>
    </source>
</evidence>
<comment type="caution">
    <text evidence="5">The sequence shown here is derived from an EMBL/GenBank/DDBJ whole genome shotgun (WGS) entry which is preliminary data.</text>
</comment>
<dbReference type="InterPro" id="IPR018702">
    <property type="entry name" value="DUF2207"/>
</dbReference>
<keyword evidence="2" id="KW-0732">Signal</keyword>
<evidence type="ECO:0000259" key="3">
    <source>
        <dbReference type="Pfam" id="PF09972"/>
    </source>
</evidence>
<dbReference type="Proteomes" id="UP000027821">
    <property type="component" value="Unassembled WGS sequence"/>
</dbReference>
<feature type="chain" id="PRO_5001697716" description="DUF2207 domain-containing protein" evidence="2">
    <location>
        <begin position="23"/>
        <end position="596"/>
    </location>
</feature>
<evidence type="ECO:0000313" key="5">
    <source>
        <dbReference type="EMBL" id="KEO73790.1"/>
    </source>
</evidence>
<feature type="transmembrane region" description="Helical" evidence="1">
    <location>
        <begin position="259"/>
        <end position="279"/>
    </location>
</feature>
<feature type="domain" description="Predicted membrane protein YciQ-like C-terminal" evidence="4">
    <location>
        <begin position="297"/>
        <end position="520"/>
    </location>
</feature>
<protein>
    <recommendedName>
        <fullName evidence="7">DUF2207 domain-containing protein</fullName>
    </recommendedName>
</protein>
<name>A0A074KZZ2_9BACT</name>
<feature type="transmembrane region" description="Helical" evidence="1">
    <location>
        <begin position="451"/>
        <end position="467"/>
    </location>
</feature>
<proteinExistence type="predicted"/>
<dbReference type="Pfam" id="PF09972">
    <property type="entry name" value="DUF2207"/>
    <property type="match status" value="1"/>
</dbReference>
<dbReference type="Pfam" id="PF20990">
    <property type="entry name" value="DUF2207_C"/>
    <property type="match status" value="1"/>
</dbReference>
<gene>
    <name evidence="5" type="ORF">EL17_09780</name>
</gene>
<dbReference type="eggNOG" id="COG4907">
    <property type="taxonomic scope" value="Bacteria"/>
</dbReference>
<keyword evidence="6" id="KW-1185">Reference proteome</keyword>
<keyword evidence="1" id="KW-1133">Transmembrane helix</keyword>
<accession>A0A074KZZ2</accession>
<keyword evidence="1" id="KW-0812">Transmembrane</keyword>
<dbReference type="EMBL" id="JMIH01000018">
    <property type="protein sequence ID" value="KEO73790.1"/>
    <property type="molecule type" value="Genomic_DNA"/>
</dbReference>
<evidence type="ECO:0000313" key="6">
    <source>
        <dbReference type="Proteomes" id="UP000027821"/>
    </source>
</evidence>
<evidence type="ECO:0000256" key="1">
    <source>
        <dbReference type="SAM" id="Phobius"/>
    </source>
</evidence>
<feature type="transmembrane region" description="Helical" evidence="1">
    <location>
        <begin position="425"/>
        <end position="445"/>
    </location>
</feature>
<sequence>MLLNKNILLFLLISCFCFQVEAKKSFQIKRVHIEAEVHPNGSMTVSETRTYHFNGKFTYAYRQFPHHEGVRVTDFKVMADGRHLPLSDKEEQGHFVIVEKNKYIEVGWSFEARDEAKEFTITYTVEDIIKRHEDVAVLYYKFIDSQWKVDQQNVSLTIRYSGPYEELPANRHWLHGPAHAYSEIGADGEIVVQSHSVSKKDILEVRALYPPQWFQEVFQINNEVAAAIMAEEKLWADETNERRLAALDRQASFDKLYEWAPYTIFLLYALVLAIVFWIFKTYHSKEDVSKTTTTHTKPPTDLHPALINYLLYGYQLGNEINATLYLLAQKKIITIEDRNEEDKNLTKQLFWILNSDQYDRQKEGLKSFEIEVIDYLFAGGIKEIRFTDMAKSPMALHRMTTKFNQQVTAYGRTLGIWNRDSVKGMWIMVGLSAMLFLLFMVSIIFFKIWSLFVFLLCIVVVVLTTMIRHRSKSYQEAYYKWISYRKYLKSILGQKSNMAINYELVNEHLVYGTVFGLTKNQMVRLLNSVPRSSYHHYLYWYVILYGNRIQPGSMSKTISNMAGTIAGTQMSSVGGTGGGASFGGGGGFSAGGGGAR</sequence>
<dbReference type="InterPro" id="IPR048389">
    <property type="entry name" value="YciQ-like_C"/>
</dbReference>
<reference evidence="5 6" key="1">
    <citation type="submission" date="2014-04" db="EMBL/GenBank/DDBJ databases">
        <title>Characterization and application of a salt tolerant electro-active bacterium.</title>
        <authorList>
            <person name="Yang L."/>
            <person name="Wei S."/>
            <person name="Tay Q.X.M."/>
        </authorList>
    </citation>
    <scope>NUCLEOTIDE SEQUENCE [LARGE SCALE GENOMIC DNA]</scope>
    <source>
        <strain evidence="5 6">LY1</strain>
    </source>
</reference>